<proteinExistence type="predicted"/>
<keyword evidence="2" id="KW-0805">Transcription regulation</keyword>
<evidence type="ECO:0000256" key="6">
    <source>
        <dbReference type="SAM" id="MobiDB-lite"/>
    </source>
</evidence>
<evidence type="ECO:0000256" key="2">
    <source>
        <dbReference type="ARBA" id="ARBA00023015"/>
    </source>
</evidence>
<dbReference type="InterPro" id="IPR040223">
    <property type="entry name" value="PAR_bZIP"/>
</dbReference>
<dbReference type="GO" id="GO:0000978">
    <property type="term" value="F:RNA polymerase II cis-regulatory region sequence-specific DNA binding"/>
    <property type="evidence" value="ECO:0007669"/>
    <property type="project" value="TreeGrafter"/>
</dbReference>
<dbReference type="GO" id="GO:0000981">
    <property type="term" value="F:DNA-binding transcription factor activity, RNA polymerase II-specific"/>
    <property type="evidence" value="ECO:0007669"/>
    <property type="project" value="TreeGrafter"/>
</dbReference>
<keyword evidence="4" id="KW-0804">Transcription</keyword>
<dbReference type="SMART" id="SM00338">
    <property type="entry name" value="BRLZ"/>
    <property type="match status" value="1"/>
</dbReference>
<name>A0A7M5X1I7_9CNID</name>
<dbReference type="EnsemblMetazoa" id="CLYHEMT016317.1">
    <property type="protein sequence ID" value="CLYHEMP016317.1"/>
    <property type="gene ID" value="CLYHEMG016317"/>
</dbReference>
<reference evidence="8" key="1">
    <citation type="submission" date="2021-01" db="UniProtKB">
        <authorList>
            <consortium name="EnsemblMetazoa"/>
        </authorList>
    </citation>
    <scope>IDENTIFICATION</scope>
</reference>
<dbReference type="InterPro" id="IPR046347">
    <property type="entry name" value="bZIP_sf"/>
</dbReference>
<dbReference type="CDD" id="cd14695">
    <property type="entry name" value="bZIP_HLF"/>
    <property type="match status" value="1"/>
</dbReference>
<dbReference type="PROSITE" id="PS50217">
    <property type="entry name" value="BZIP"/>
    <property type="match status" value="1"/>
</dbReference>
<feature type="region of interest" description="Disordered" evidence="6">
    <location>
        <begin position="40"/>
        <end position="63"/>
    </location>
</feature>
<protein>
    <recommendedName>
        <fullName evidence="7">BZIP domain-containing protein</fullName>
    </recommendedName>
</protein>
<evidence type="ECO:0000256" key="5">
    <source>
        <dbReference type="ARBA" id="ARBA00023242"/>
    </source>
</evidence>
<keyword evidence="3" id="KW-0238">DNA-binding</keyword>
<dbReference type="PANTHER" id="PTHR11988:SF27">
    <property type="entry name" value="GH27708P"/>
    <property type="match status" value="1"/>
</dbReference>
<dbReference type="Pfam" id="PF07716">
    <property type="entry name" value="bZIP_2"/>
    <property type="match status" value="1"/>
</dbReference>
<dbReference type="RefSeq" id="XP_066932572.1">
    <property type="nucleotide sequence ID" value="XM_067076471.1"/>
</dbReference>
<feature type="compositionally biased region" description="Basic and acidic residues" evidence="6">
    <location>
        <begin position="258"/>
        <end position="268"/>
    </location>
</feature>
<organism evidence="8 9">
    <name type="scientific">Clytia hemisphaerica</name>
    <dbReference type="NCBI Taxonomy" id="252671"/>
    <lineage>
        <taxon>Eukaryota</taxon>
        <taxon>Metazoa</taxon>
        <taxon>Cnidaria</taxon>
        <taxon>Hydrozoa</taxon>
        <taxon>Hydroidolina</taxon>
        <taxon>Leptothecata</taxon>
        <taxon>Obeliida</taxon>
        <taxon>Clytiidae</taxon>
        <taxon>Clytia</taxon>
    </lineage>
</organism>
<feature type="region of interest" description="Disordered" evidence="6">
    <location>
        <begin position="258"/>
        <end position="282"/>
    </location>
</feature>
<dbReference type="OrthoDB" id="6022300at2759"/>
<evidence type="ECO:0000313" key="8">
    <source>
        <dbReference type="EnsemblMetazoa" id="CLYHEMP016317.1"/>
    </source>
</evidence>
<sequence>MPPVRSFLRTGQVRFSSVSDLTSGHTQDAPMKPLLSHNHNAGVLPESNLSNAKPTKTQQHGTSSNYMDLNEFFQKVEKSSDDMSSNPGDLDPDYPKPTVDLLASLLTLGKMIQNQKQLIQRQTKPIVAPGITPTQELNDMMDIETEISSSSRQDTFPNNSLDDLNNMYREMDKEPSISSSNTSINSKRQVVPEDIKDMDYWNRRKRNNLAAKKSREERRKKELEVVETTKHLEKENSQLTLILKRLTSRNEWLESRLQDIRNRRRTDQSIESSSLSSSAEES</sequence>
<dbReference type="SUPFAM" id="SSF57959">
    <property type="entry name" value="Leucine zipper domain"/>
    <property type="match status" value="1"/>
</dbReference>
<feature type="compositionally biased region" description="Low complexity" evidence="6">
    <location>
        <begin position="269"/>
        <end position="282"/>
    </location>
</feature>
<feature type="compositionally biased region" description="Polar residues" evidence="6">
    <location>
        <begin position="47"/>
        <end position="63"/>
    </location>
</feature>
<evidence type="ECO:0000256" key="1">
    <source>
        <dbReference type="ARBA" id="ARBA00004123"/>
    </source>
</evidence>
<dbReference type="GO" id="GO:0005634">
    <property type="term" value="C:nucleus"/>
    <property type="evidence" value="ECO:0007669"/>
    <property type="project" value="UniProtKB-SubCell"/>
</dbReference>
<accession>A0A7M5X1I7</accession>
<comment type="subcellular location">
    <subcellularLocation>
        <location evidence="1">Nucleus</location>
    </subcellularLocation>
</comment>
<keyword evidence="9" id="KW-1185">Reference proteome</keyword>
<dbReference type="AlphaFoldDB" id="A0A7M5X1I7"/>
<dbReference type="InterPro" id="IPR004827">
    <property type="entry name" value="bZIP"/>
</dbReference>
<dbReference type="GeneID" id="136820280"/>
<dbReference type="PANTHER" id="PTHR11988">
    <property type="entry name" value="THYROTROPH EMBRYONIC FACTOR RELATED"/>
    <property type="match status" value="1"/>
</dbReference>
<evidence type="ECO:0000259" key="7">
    <source>
        <dbReference type="PROSITE" id="PS50217"/>
    </source>
</evidence>
<feature type="domain" description="BZIP" evidence="7">
    <location>
        <begin position="197"/>
        <end position="260"/>
    </location>
</feature>
<dbReference type="Proteomes" id="UP000594262">
    <property type="component" value="Unplaced"/>
</dbReference>
<evidence type="ECO:0000313" key="9">
    <source>
        <dbReference type="Proteomes" id="UP000594262"/>
    </source>
</evidence>
<evidence type="ECO:0000256" key="4">
    <source>
        <dbReference type="ARBA" id="ARBA00023163"/>
    </source>
</evidence>
<keyword evidence="5" id="KW-0539">Nucleus</keyword>
<dbReference type="Gene3D" id="1.20.5.170">
    <property type="match status" value="1"/>
</dbReference>
<evidence type="ECO:0000256" key="3">
    <source>
        <dbReference type="ARBA" id="ARBA00023125"/>
    </source>
</evidence>